<dbReference type="EMBL" id="GEEE01023933">
    <property type="protein sequence ID" value="JAP39292.1"/>
    <property type="molecule type" value="Transcribed_RNA"/>
</dbReference>
<dbReference type="EMBL" id="GEEE01013044">
    <property type="protein sequence ID" value="JAP50181.1"/>
    <property type="molecule type" value="Transcribed_RNA"/>
</dbReference>
<protein>
    <submittedName>
        <fullName evidence="1">Uncharacterized protein</fullName>
    </submittedName>
</protein>
<gene>
    <name evidence="1" type="ORF">TR105094</name>
</gene>
<reference evidence="1" key="1">
    <citation type="submission" date="2016-01" db="EMBL/GenBank/DDBJ databases">
        <title>Reference transcriptome for the parasite Schistocephalus solidus: insights into the molecular evolution of parasitism.</title>
        <authorList>
            <person name="Hebert F.O."/>
            <person name="Grambauer S."/>
            <person name="Barber I."/>
            <person name="Landry C.R."/>
            <person name="Aubin-Horth N."/>
        </authorList>
    </citation>
    <scope>NUCLEOTIDE SEQUENCE</scope>
</reference>
<evidence type="ECO:0000313" key="1">
    <source>
        <dbReference type="EMBL" id="JAP50181.1"/>
    </source>
</evidence>
<sequence length="247" mass="28457">MFKQASKRTIRRHIAQEVAEIWREVTEEVNMCTYKRKKVDDEYVEGALVEHTWMDVFEDTYDTSIWSTDGKVDDMLSCDEEDSSADSWLPSQTSVRESVWEWVIQMNVPKIHLRSIRGIFISLVLDMPKDPCTLLGVSYNFRVESMSSGEYVHIGPESKIKRLLENDKMHKSENENVVNLPIDGLPVFRKTKVEFWPILAMIARPCISAVIPVAIYCGKGKPCNVHAFCRRTVDEIRSQKGTVRVEP</sequence>
<proteinExistence type="predicted"/>
<organism evidence="1">
    <name type="scientific">Schistocephalus solidus</name>
    <name type="common">Tapeworm</name>
    <dbReference type="NCBI Taxonomy" id="70667"/>
    <lineage>
        <taxon>Eukaryota</taxon>
        <taxon>Metazoa</taxon>
        <taxon>Spiralia</taxon>
        <taxon>Lophotrochozoa</taxon>
        <taxon>Platyhelminthes</taxon>
        <taxon>Cestoda</taxon>
        <taxon>Eucestoda</taxon>
        <taxon>Diphyllobothriidea</taxon>
        <taxon>Diphyllobothriidae</taxon>
        <taxon>Schistocephalus</taxon>
    </lineage>
</organism>
<name>A0A0X3PE05_SCHSO</name>
<dbReference type="AlphaFoldDB" id="A0A0X3PE05"/>
<accession>A0A0X3PE05</accession>